<dbReference type="Gene3D" id="1.10.287.1490">
    <property type="match status" value="1"/>
</dbReference>
<reference evidence="1" key="1">
    <citation type="journal article" date="2015" name="Nature">
        <title>Complex archaea that bridge the gap between prokaryotes and eukaryotes.</title>
        <authorList>
            <person name="Spang A."/>
            <person name="Saw J.H."/>
            <person name="Jorgensen S.L."/>
            <person name="Zaremba-Niedzwiedzka K."/>
            <person name="Martijn J."/>
            <person name="Lind A.E."/>
            <person name="van Eijk R."/>
            <person name="Schleper C."/>
            <person name="Guy L."/>
            <person name="Ettema T.J."/>
        </authorList>
    </citation>
    <scope>NUCLEOTIDE SEQUENCE</scope>
</reference>
<feature type="non-terminal residue" evidence="1">
    <location>
        <position position="1"/>
    </location>
</feature>
<comment type="caution">
    <text evidence="1">The sequence shown here is derived from an EMBL/GenBank/DDBJ whole genome shotgun (WGS) entry which is preliminary data.</text>
</comment>
<dbReference type="EMBL" id="LAZR01027120">
    <property type="protein sequence ID" value="KKL66698.1"/>
    <property type="molecule type" value="Genomic_DNA"/>
</dbReference>
<protein>
    <submittedName>
        <fullName evidence="1">Uncharacterized protein</fullName>
    </submittedName>
</protein>
<name>A0A0F9DXZ1_9ZZZZ</name>
<gene>
    <name evidence="1" type="ORF">LCGC14_2142370</name>
</gene>
<accession>A0A0F9DXZ1</accession>
<proteinExistence type="predicted"/>
<evidence type="ECO:0000313" key="1">
    <source>
        <dbReference type="EMBL" id="KKL66698.1"/>
    </source>
</evidence>
<dbReference type="AlphaFoldDB" id="A0A0F9DXZ1"/>
<organism evidence="1">
    <name type="scientific">marine sediment metagenome</name>
    <dbReference type="NCBI Taxonomy" id="412755"/>
    <lineage>
        <taxon>unclassified sequences</taxon>
        <taxon>metagenomes</taxon>
        <taxon>ecological metagenomes</taxon>
    </lineage>
</organism>
<sequence>LDAAKAAGVAAKEFSELEKQTKRLKTQVGTALVGGGEGLSALANVAKTVADGFEVARKSAEELAAVDLRRTVGVETIIKGGLEIQLLSGTLLDMEGNIVRATDAMDLLGRAELETAGNAGVLTGAIDVFSGQLDEVTLRTELWEITQDRLNKELEQLRGLMTPLSGDIEDFQTTIKGLREEEEKLAAEFGLLEFLTPAQAEQIAQLKSDLTGVWILYQDIIAAIDEGNLGAGELESAEEAAEGLRMEMGVLEAQIRELGGIPYVTQEQEDDARERLGEIRSQIDSVTAAWTRQSAEMVFSLATQRLALGGFTDVELDALGVLAEGLDLIDPAQVAVLDAIAEASKKLAESGDELDFADDIEDIVDVLSDPDISAEELIEALDKIGEAGAEGGGLSTAVAQAEALQIKLMELDGTTVDVFVNIHETTTSEGGTEKEPEEGFQHGGSFKVGGAGGTDSTHVSFFATPGETVTVTPQGNTTNNTNTFGDVFPQSLDLGAMADAEEDEFFLG</sequence>